<evidence type="ECO:0000256" key="1">
    <source>
        <dbReference type="SAM" id="MobiDB-lite"/>
    </source>
</evidence>
<dbReference type="EMBL" id="CATNWA010018349">
    <property type="protein sequence ID" value="CAI9606823.1"/>
    <property type="molecule type" value="Genomic_DNA"/>
</dbReference>
<evidence type="ECO:0000313" key="2">
    <source>
        <dbReference type="EMBL" id="CAI9606823.1"/>
    </source>
</evidence>
<feature type="non-terminal residue" evidence="2">
    <location>
        <position position="1"/>
    </location>
</feature>
<feature type="compositionally biased region" description="Polar residues" evidence="1">
    <location>
        <begin position="98"/>
        <end position="111"/>
    </location>
</feature>
<name>A0ABN9GBN2_9NEOB</name>
<feature type="region of interest" description="Disordered" evidence="1">
    <location>
        <begin position="52"/>
        <end position="71"/>
    </location>
</feature>
<reference evidence="2" key="1">
    <citation type="submission" date="2023-05" db="EMBL/GenBank/DDBJ databases">
        <authorList>
            <person name="Stuckert A."/>
        </authorList>
    </citation>
    <scope>NUCLEOTIDE SEQUENCE</scope>
</reference>
<feature type="region of interest" description="Disordered" evidence="1">
    <location>
        <begin position="87"/>
        <end position="111"/>
    </location>
</feature>
<comment type="caution">
    <text evidence="2">The sequence shown here is derived from an EMBL/GenBank/DDBJ whole genome shotgun (WGS) entry which is preliminary data.</text>
</comment>
<proteinExistence type="predicted"/>
<dbReference type="PANTHER" id="PTHR16295">
    <property type="entry name" value="TRAF-TYPE ZINC FINGER PROTEIN-RELATED"/>
    <property type="match status" value="1"/>
</dbReference>
<gene>
    <name evidence="2" type="ORF">SPARVUS_LOCUS13846046</name>
</gene>
<feature type="non-terminal residue" evidence="2">
    <location>
        <position position="269"/>
    </location>
</feature>
<feature type="compositionally biased region" description="Basic and acidic residues" evidence="1">
    <location>
        <begin position="87"/>
        <end position="97"/>
    </location>
</feature>
<feature type="compositionally biased region" description="Polar residues" evidence="1">
    <location>
        <begin position="54"/>
        <end position="67"/>
    </location>
</feature>
<evidence type="ECO:0000313" key="3">
    <source>
        <dbReference type="Proteomes" id="UP001162483"/>
    </source>
</evidence>
<accession>A0ABN9GBN2</accession>
<keyword evidence="3" id="KW-1185">Reference proteome</keyword>
<protein>
    <submittedName>
        <fullName evidence="2">Uncharacterized protein</fullName>
    </submittedName>
</protein>
<feature type="compositionally biased region" description="Polar residues" evidence="1">
    <location>
        <begin position="142"/>
        <end position="161"/>
    </location>
</feature>
<feature type="region of interest" description="Disordered" evidence="1">
    <location>
        <begin position="142"/>
        <end position="163"/>
    </location>
</feature>
<organism evidence="2 3">
    <name type="scientific">Staurois parvus</name>
    <dbReference type="NCBI Taxonomy" id="386267"/>
    <lineage>
        <taxon>Eukaryota</taxon>
        <taxon>Metazoa</taxon>
        <taxon>Chordata</taxon>
        <taxon>Craniata</taxon>
        <taxon>Vertebrata</taxon>
        <taxon>Euteleostomi</taxon>
        <taxon>Amphibia</taxon>
        <taxon>Batrachia</taxon>
        <taxon>Anura</taxon>
        <taxon>Neobatrachia</taxon>
        <taxon>Ranoidea</taxon>
        <taxon>Ranidae</taxon>
        <taxon>Staurois</taxon>
    </lineage>
</organism>
<dbReference type="PANTHER" id="PTHR16295:SF19">
    <property type="entry name" value="TRAF-TYPE ZINC FINGER DOMAIN-CONTAINING PROTEIN 1"/>
    <property type="match status" value="1"/>
</dbReference>
<sequence length="269" mass="30378">EAERNKRREQNRESTLADGFDIPAHQWVENEEVLRALGEDSLGIPHFPDHFQPMTDNTGLRSQPESSFSRRDPEFWSNIYSTENVKRTASNEKKNINNDDSAQLNVPTPSSESTQLPCEFCEELFPLEDLILHQSGCRLSATSSNRSLSPSPRENVRSSSPPVHGSQMVLLPCEFCGVLLEGEILFHHQDQCEKCPDSGKSSPFIPALLPDDVTCEEQQYRTFETPAIQSRHSLTTVDAGVDTNRYLIRENAARPPRPARPISHLHEMQ</sequence>
<dbReference type="Proteomes" id="UP001162483">
    <property type="component" value="Unassembled WGS sequence"/>
</dbReference>
<dbReference type="InterPro" id="IPR051986">
    <property type="entry name" value="Innate_Immune_Apopt_Reg"/>
</dbReference>